<evidence type="ECO:0000256" key="1">
    <source>
        <dbReference type="SAM" id="MobiDB-lite"/>
    </source>
</evidence>
<keyword evidence="3" id="KW-1185">Reference proteome</keyword>
<name>A0AAD5QH34_PARTN</name>
<reference evidence="2" key="1">
    <citation type="submission" date="2021-06" db="EMBL/GenBank/DDBJ databases">
        <title>Parelaphostrongylus tenuis whole genome reference sequence.</title>
        <authorList>
            <person name="Garwood T.J."/>
            <person name="Larsen P.A."/>
            <person name="Fountain-Jones N.M."/>
            <person name="Garbe J.R."/>
            <person name="Macchietto M.G."/>
            <person name="Kania S.A."/>
            <person name="Gerhold R.W."/>
            <person name="Richards J.E."/>
            <person name="Wolf T.M."/>
        </authorList>
    </citation>
    <scope>NUCLEOTIDE SEQUENCE</scope>
    <source>
        <strain evidence="2">MNPRO001-30</strain>
        <tissue evidence="2">Meninges</tissue>
    </source>
</reference>
<dbReference type="EMBL" id="JAHQIW010001214">
    <property type="protein sequence ID" value="KAJ1351718.1"/>
    <property type="molecule type" value="Genomic_DNA"/>
</dbReference>
<comment type="caution">
    <text evidence="2">The sequence shown here is derived from an EMBL/GenBank/DDBJ whole genome shotgun (WGS) entry which is preliminary data.</text>
</comment>
<organism evidence="2 3">
    <name type="scientific">Parelaphostrongylus tenuis</name>
    <name type="common">Meningeal worm</name>
    <dbReference type="NCBI Taxonomy" id="148309"/>
    <lineage>
        <taxon>Eukaryota</taxon>
        <taxon>Metazoa</taxon>
        <taxon>Ecdysozoa</taxon>
        <taxon>Nematoda</taxon>
        <taxon>Chromadorea</taxon>
        <taxon>Rhabditida</taxon>
        <taxon>Rhabditina</taxon>
        <taxon>Rhabditomorpha</taxon>
        <taxon>Strongyloidea</taxon>
        <taxon>Metastrongylidae</taxon>
        <taxon>Parelaphostrongylus</taxon>
    </lineage>
</organism>
<dbReference type="Proteomes" id="UP001196413">
    <property type="component" value="Unassembled WGS sequence"/>
</dbReference>
<feature type="compositionally biased region" description="Basic and acidic residues" evidence="1">
    <location>
        <begin position="48"/>
        <end position="57"/>
    </location>
</feature>
<gene>
    <name evidence="2" type="ORF">KIN20_007838</name>
</gene>
<evidence type="ECO:0000313" key="2">
    <source>
        <dbReference type="EMBL" id="KAJ1351718.1"/>
    </source>
</evidence>
<sequence>MEVEKLNRHLSHYLRTHLVRLRSPRPRRNAIPFSSVGSVRRAKRRKESKSDPSDPDRVSPITLSWKDKYGKPFKFSDSE</sequence>
<dbReference type="AlphaFoldDB" id="A0AAD5QH34"/>
<evidence type="ECO:0000313" key="3">
    <source>
        <dbReference type="Proteomes" id="UP001196413"/>
    </source>
</evidence>
<feature type="region of interest" description="Disordered" evidence="1">
    <location>
        <begin position="25"/>
        <end position="63"/>
    </location>
</feature>
<protein>
    <submittedName>
        <fullName evidence="2">Uncharacterized protein</fullName>
    </submittedName>
</protein>
<accession>A0AAD5QH34</accession>
<proteinExistence type="predicted"/>